<dbReference type="GO" id="GO:0005524">
    <property type="term" value="F:ATP binding"/>
    <property type="evidence" value="ECO:0007669"/>
    <property type="project" value="UniProtKB-KW"/>
</dbReference>
<name>A0A173YBX5_9CLOT</name>
<dbReference type="GeneID" id="42774680"/>
<dbReference type="Proteomes" id="UP000092714">
    <property type="component" value="Unassembled WGS sequence"/>
</dbReference>
<evidence type="ECO:0000256" key="7">
    <source>
        <dbReference type="ARBA" id="ARBA00023204"/>
    </source>
</evidence>
<keyword evidence="3" id="KW-0378">Hydrolase</keyword>
<evidence type="ECO:0000313" key="10">
    <source>
        <dbReference type="Proteomes" id="UP000092714"/>
    </source>
</evidence>
<keyword evidence="2" id="KW-0227">DNA damage</keyword>
<keyword evidence="10" id="KW-1185">Reference proteome</keyword>
<dbReference type="GO" id="GO:0006281">
    <property type="term" value="P:DNA repair"/>
    <property type="evidence" value="ECO:0007669"/>
    <property type="project" value="UniProtKB-KW"/>
</dbReference>
<evidence type="ECO:0000256" key="1">
    <source>
        <dbReference type="ARBA" id="ARBA00022741"/>
    </source>
</evidence>
<dbReference type="AlphaFoldDB" id="A0A173YBX5"/>
<reference evidence="9 10" key="1">
    <citation type="submission" date="2016-06" db="EMBL/GenBank/DDBJ databases">
        <authorList>
            <person name="Kjaerup R.B."/>
            <person name="Dalgaard T.S."/>
            <person name="Juul-Madsen H.R."/>
        </authorList>
    </citation>
    <scope>NUCLEOTIDE SEQUENCE [LARGE SCALE GENOMIC DNA]</scope>
    <source>
        <strain evidence="9 10">373-A1</strain>
    </source>
</reference>
<dbReference type="eggNOG" id="COG1468">
    <property type="taxonomic scope" value="Bacteria"/>
</dbReference>
<organism evidence="9 10">
    <name type="scientific">Clostridium paraputrificum</name>
    <dbReference type="NCBI Taxonomy" id="29363"/>
    <lineage>
        <taxon>Bacteria</taxon>
        <taxon>Bacillati</taxon>
        <taxon>Bacillota</taxon>
        <taxon>Clostridia</taxon>
        <taxon>Eubacteriales</taxon>
        <taxon>Clostridiaceae</taxon>
        <taxon>Clostridium</taxon>
    </lineage>
</organism>
<accession>A0A173YBX5</accession>
<dbReference type="GO" id="GO:0004386">
    <property type="term" value="F:helicase activity"/>
    <property type="evidence" value="ECO:0007669"/>
    <property type="project" value="UniProtKB-KW"/>
</dbReference>
<protein>
    <recommendedName>
        <fullName evidence="8">PD-(D/E)XK endonuclease-like domain-containing protein</fullName>
    </recommendedName>
</protein>
<evidence type="ECO:0000256" key="5">
    <source>
        <dbReference type="ARBA" id="ARBA00022840"/>
    </source>
</evidence>
<dbReference type="InterPro" id="IPR038726">
    <property type="entry name" value="PDDEXK_AddAB-type"/>
</dbReference>
<evidence type="ECO:0000256" key="4">
    <source>
        <dbReference type="ARBA" id="ARBA00022806"/>
    </source>
</evidence>
<keyword evidence="5" id="KW-0067">ATP-binding</keyword>
<sequence length="314" mass="37641">MGSGYTIKTYPEKSWSISKMKVMENCYREYYYTYYGSHNGWIDNVTDEQKVAWRLKKLTNIWLMFGDKLHDVIKKTIKNKHNLNITPNYLKEYMRKVLNHGVKESIEKYKDGLWDDYPRGEMLQEYYYGEKLDEESVKEVKRRIELCIDGFFNSKSYKDILKEKSIVLEVDEGNFDYIFVHGVKVFALIDMLYINEDGYYVITDWKTGKIGEHDREQLLVYVLYVMKKYNVSLDKIKGRVEYLLLGESADYKFNEDDLMNINHRIGLDLNVIDAFLIDKELNQPRDKEYFRKCDSLNKCKKCRFKKLCMNEEVF</sequence>
<keyword evidence="6" id="KW-0238">DNA-binding</keyword>
<comment type="caution">
    <text evidence="9">The sequence shown here is derived from an EMBL/GenBank/DDBJ whole genome shotgun (WGS) entry which is preliminary data.</text>
</comment>
<evidence type="ECO:0000256" key="6">
    <source>
        <dbReference type="ARBA" id="ARBA00023125"/>
    </source>
</evidence>
<dbReference type="EMBL" id="MAPZ01000019">
    <property type="protein sequence ID" value="OBY10755.1"/>
    <property type="molecule type" value="Genomic_DNA"/>
</dbReference>
<evidence type="ECO:0000313" key="9">
    <source>
        <dbReference type="EMBL" id="OBY10755.1"/>
    </source>
</evidence>
<dbReference type="Pfam" id="PF12705">
    <property type="entry name" value="PDDEXK_1"/>
    <property type="match status" value="1"/>
</dbReference>
<keyword evidence="1" id="KW-0547">Nucleotide-binding</keyword>
<proteinExistence type="predicted"/>
<dbReference type="RefSeq" id="WP_027096842.1">
    <property type="nucleotide sequence ID" value="NZ_CABJAZ010000001.1"/>
</dbReference>
<evidence type="ECO:0000256" key="3">
    <source>
        <dbReference type="ARBA" id="ARBA00022801"/>
    </source>
</evidence>
<dbReference type="Gene3D" id="3.90.320.10">
    <property type="match status" value="1"/>
</dbReference>
<keyword evidence="4" id="KW-0347">Helicase</keyword>
<evidence type="ECO:0000259" key="8">
    <source>
        <dbReference type="Pfam" id="PF12705"/>
    </source>
</evidence>
<feature type="domain" description="PD-(D/E)XK endonuclease-like" evidence="8">
    <location>
        <begin position="14"/>
        <end position="308"/>
    </location>
</feature>
<dbReference type="GO" id="GO:0016787">
    <property type="term" value="F:hydrolase activity"/>
    <property type="evidence" value="ECO:0007669"/>
    <property type="project" value="UniProtKB-KW"/>
</dbReference>
<dbReference type="InterPro" id="IPR011604">
    <property type="entry name" value="PDDEXK-like_dom_sf"/>
</dbReference>
<evidence type="ECO:0000256" key="2">
    <source>
        <dbReference type="ARBA" id="ARBA00022763"/>
    </source>
</evidence>
<keyword evidence="7" id="KW-0234">DNA repair</keyword>
<gene>
    <name evidence="9" type="ORF">CP373A1_09620</name>
</gene>
<dbReference type="GO" id="GO:0003677">
    <property type="term" value="F:DNA binding"/>
    <property type="evidence" value="ECO:0007669"/>
    <property type="project" value="UniProtKB-KW"/>
</dbReference>
<dbReference type="OrthoDB" id="9768303at2"/>